<sequence>MTTHDERAIELAARLSDCATLSKSSPEKDELWIAVRDVVCTRSVCLVTPMGSSSPVPVTSDHASQELIAAMEWLIAHEEQARTLAPMELFIMLRGVATKGAIGSARSAQSDALHGMTHVSPGEPVTFAEIDRTDVA</sequence>
<accession>A0A543PR21</accession>
<gene>
    <name evidence="1" type="ORF">FHX52_3246</name>
</gene>
<evidence type="ECO:0000313" key="2">
    <source>
        <dbReference type="Proteomes" id="UP000320085"/>
    </source>
</evidence>
<organism evidence="1 2">
    <name type="scientific">Humibacillus xanthopallidus</name>
    <dbReference type="NCBI Taxonomy" id="412689"/>
    <lineage>
        <taxon>Bacteria</taxon>
        <taxon>Bacillati</taxon>
        <taxon>Actinomycetota</taxon>
        <taxon>Actinomycetes</taxon>
        <taxon>Micrococcales</taxon>
        <taxon>Intrasporangiaceae</taxon>
        <taxon>Humibacillus</taxon>
    </lineage>
</organism>
<protein>
    <submittedName>
        <fullName evidence="1">Uncharacterized protein</fullName>
    </submittedName>
</protein>
<name>A0A543PR21_9MICO</name>
<dbReference type="Proteomes" id="UP000320085">
    <property type="component" value="Unassembled WGS sequence"/>
</dbReference>
<dbReference type="AlphaFoldDB" id="A0A543PR21"/>
<dbReference type="EMBL" id="VFQF01000002">
    <property type="protein sequence ID" value="TQN46521.1"/>
    <property type="molecule type" value="Genomic_DNA"/>
</dbReference>
<comment type="caution">
    <text evidence="1">The sequence shown here is derived from an EMBL/GenBank/DDBJ whole genome shotgun (WGS) entry which is preliminary data.</text>
</comment>
<reference evidence="1 2" key="1">
    <citation type="submission" date="2019-06" db="EMBL/GenBank/DDBJ databases">
        <title>Sequencing the genomes of 1000 actinobacteria strains.</title>
        <authorList>
            <person name="Klenk H.-P."/>
        </authorList>
    </citation>
    <scope>NUCLEOTIDE SEQUENCE [LARGE SCALE GENOMIC DNA]</scope>
    <source>
        <strain evidence="1 2">DSM 21776</strain>
    </source>
</reference>
<proteinExistence type="predicted"/>
<evidence type="ECO:0000313" key="1">
    <source>
        <dbReference type="EMBL" id="TQN46521.1"/>
    </source>
</evidence>